<keyword evidence="1" id="KW-0812">Transmembrane</keyword>
<gene>
    <name evidence="2" type="ORF">H4R26_001370</name>
</gene>
<dbReference type="Proteomes" id="UP001150907">
    <property type="component" value="Unassembled WGS sequence"/>
</dbReference>
<feature type="transmembrane region" description="Helical" evidence="1">
    <location>
        <begin position="147"/>
        <end position="174"/>
    </location>
</feature>
<protein>
    <recommendedName>
        <fullName evidence="4">MFS transporter</fullName>
    </recommendedName>
</protein>
<name>A0A9W8BLW3_9FUNG</name>
<evidence type="ECO:0000313" key="3">
    <source>
        <dbReference type="Proteomes" id="UP001150907"/>
    </source>
</evidence>
<feature type="transmembrane region" description="Helical" evidence="1">
    <location>
        <begin position="77"/>
        <end position="103"/>
    </location>
</feature>
<evidence type="ECO:0000256" key="1">
    <source>
        <dbReference type="SAM" id="Phobius"/>
    </source>
</evidence>
<keyword evidence="1" id="KW-1133">Transmembrane helix</keyword>
<dbReference type="EMBL" id="JANBQF010000060">
    <property type="protein sequence ID" value="KAJ2006457.1"/>
    <property type="molecule type" value="Genomic_DNA"/>
</dbReference>
<proteinExistence type="predicted"/>
<dbReference type="SUPFAM" id="SSF103473">
    <property type="entry name" value="MFS general substrate transporter"/>
    <property type="match status" value="1"/>
</dbReference>
<evidence type="ECO:0000313" key="2">
    <source>
        <dbReference type="EMBL" id="KAJ2006457.1"/>
    </source>
</evidence>
<comment type="caution">
    <text evidence="2">The sequence shown here is derived from an EMBL/GenBank/DDBJ whole genome shotgun (WGS) entry which is preliminary data.</text>
</comment>
<dbReference type="InterPro" id="IPR036259">
    <property type="entry name" value="MFS_trans_sf"/>
</dbReference>
<keyword evidence="3" id="KW-1185">Reference proteome</keyword>
<dbReference type="AlphaFoldDB" id="A0A9W8BLW3"/>
<organism evidence="2 3">
    <name type="scientific">Coemansia thaxteri</name>
    <dbReference type="NCBI Taxonomy" id="2663907"/>
    <lineage>
        <taxon>Eukaryota</taxon>
        <taxon>Fungi</taxon>
        <taxon>Fungi incertae sedis</taxon>
        <taxon>Zoopagomycota</taxon>
        <taxon>Kickxellomycotina</taxon>
        <taxon>Kickxellomycetes</taxon>
        <taxon>Kickxellales</taxon>
        <taxon>Kickxellaceae</taxon>
        <taxon>Coemansia</taxon>
    </lineage>
</organism>
<evidence type="ECO:0008006" key="4">
    <source>
        <dbReference type="Google" id="ProtNLM"/>
    </source>
</evidence>
<reference evidence="2" key="1">
    <citation type="submission" date="2022-07" db="EMBL/GenBank/DDBJ databases">
        <title>Phylogenomic reconstructions and comparative analyses of Kickxellomycotina fungi.</title>
        <authorList>
            <person name="Reynolds N.K."/>
            <person name="Stajich J.E."/>
            <person name="Barry K."/>
            <person name="Grigoriev I.V."/>
            <person name="Crous P."/>
            <person name="Smith M.E."/>
        </authorList>
    </citation>
    <scope>NUCLEOTIDE SEQUENCE</scope>
    <source>
        <strain evidence="2">IMI 214461</strain>
    </source>
</reference>
<accession>A0A9W8BLW3</accession>
<dbReference type="OrthoDB" id="6499973at2759"/>
<keyword evidence="1" id="KW-0472">Membrane</keyword>
<feature type="transmembrane region" description="Helical" evidence="1">
    <location>
        <begin position="115"/>
        <end position="135"/>
    </location>
</feature>
<feature type="transmembrane region" description="Helical" evidence="1">
    <location>
        <begin position="46"/>
        <end position="65"/>
    </location>
</feature>
<sequence>MVRRAREARWIGVALMVNTLHSLAVMVPVVYVPSYAAQQFGDSPQAGAWLLSLMCFASCVGAAARPGSRWARVGLSAAVWCVWLPAGDSWAMACVFCGVYGAFMGATAATPAAGGGWADAAAALGGLTGAGWLMAGGAADVARYVPVATFAAAGSLLAAIAAVAGPCTSSTWFLRASQ</sequence>
<feature type="transmembrane region" description="Helical" evidence="1">
    <location>
        <begin position="12"/>
        <end position="34"/>
    </location>
</feature>